<feature type="domain" description="Peptidase M61 N-terminal" evidence="2">
    <location>
        <begin position="5"/>
        <end position="171"/>
    </location>
</feature>
<dbReference type="InterPro" id="IPR007963">
    <property type="entry name" value="Peptidase_M61_catalytic"/>
</dbReference>
<dbReference type="Gene3D" id="2.60.40.3650">
    <property type="match status" value="1"/>
</dbReference>
<dbReference type="Gene3D" id="2.30.42.10">
    <property type="match status" value="1"/>
</dbReference>
<feature type="domain" description="Peptidase M61 catalytic" evidence="1">
    <location>
        <begin position="282"/>
        <end position="397"/>
    </location>
</feature>
<dbReference type="InterPro" id="IPR040756">
    <property type="entry name" value="Peptidase_M61_N"/>
</dbReference>
<dbReference type="InterPro" id="IPR024191">
    <property type="entry name" value="Peptidase_M61"/>
</dbReference>
<dbReference type="Proteomes" id="UP000430564">
    <property type="component" value="Unassembled WGS sequence"/>
</dbReference>
<reference evidence="3 4" key="1">
    <citation type="submission" date="2019-10" db="EMBL/GenBank/DDBJ databases">
        <title>Genome diversity of Sutterella seckii.</title>
        <authorList>
            <person name="Chaplin A.V."/>
            <person name="Sokolova S.R."/>
            <person name="Mosin K.A."/>
            <person name="Ivanova E.L."/>
            <person name="Kochetkova T.O."/>
            <person name="Goltsov A.Y."/>
            <person name="Trofimov D.Y."/>
            <person name="Efimov B.A."/>
        </authorList>
    </citation>
    <scope>NUCLEOTIDE SEQUENCE [LARGE SCALE GENOMIC DNA]</scope>
    <source>
        <strain evidence="3 4">ASD393</strain>
    </source>
</reference>
<proteinExistence type="predicted"/>
<dbReference type="EMBL" id="WEHX01000117">
    <property type="protein sequence ID" value="KAB7653793.1"/>
    <property type="molecule type" value="Genomic_DNA"/>
</dbReference>
<dbReference type="Pfam" id="PF17899">
    <property type="entry name" value="Peptidase_M61_N"/>
    <property type="match status" value="1"/>
</dbReference>
<dbReference type="Pfam" id="PF05299">
    <property type="entry name" value="Peptidase_M61"/>
    <property type="match status" value="1"/>
</dbReference>
<evidence type="ECO:0000313" key="3">
    <source>
        <dbReference type="EMBL" id="KAB7653793.1"/>
    </source>
</evidence>
<comment type="caution">
    <text evidence="3">The sequence shown here is derived from an EMBL/GenBank/DDBJ whole genome shotgun (WGS) entry which is preliminary data.</text>
</comment>
<dbReference type="OrthoDB" id="9778516at2"/>
<dbReference type="SUPFAM" id="SSF55486">
    <property type="entry name" value="Metalloproteases ('zincins'), catalytic domain"/>
    <property type="match status" value="1"/>
</dbReference>
<dbReference type="SUPFAM" id="SSF50156">
    <property type="entry name" value="PDZ domain-like"/>
    <property type="match status" value="1"/>
</dbReference>
<dbReference type="PIRSF" id="PIRSF016493">
    <property type="entry name" value="Glycyl_aminpptds"/>
    <property type="match status" value="1"/>
</dbReference>
<sequence>MQLSYRITPDPLHHRYHVTLPLDLSHLEEESIRLEMPVWTPGSYVLREYSGRVCDIHAESAGVRIELEQIGKAEWRLHSDEIPDLSRVEVHWSVFAYSKGIHDAWLDADRGFINPPALFLHPAAIPQGTLFSVLFDAKDWDVHSALDALQTPDGTSWQAKSLDELLDSPFVLLPKKGAKATIFTVDSGCVPHEVIITGTSSLNTKRIAEDLRKIFDAANFFWHDPKGIAEPRAPFSRYMLYLHLEPGLYGGLEHSAGTVLLEDVNALPAAGEAEPPKRYDEFLILVAHEYFHVWLVKRLKPSGFLPYDLSREEYTHDLWIFEGFTSYYESLLARRARVISEEDYLRHLAERMNFALTREGFDAMTLAESSFNAWVKLYRQTEDSPYSQISYYTKGALAALILDSEIRRLTGRKETLESFLQAWYCSAADEIRQGAWKGLPDGGIGELFKSLIHVDLSELLGKLVYEKGNRSFWIDAVEKALNLQGLQTEADPTVPAALRLAGIHPGKKGGAVAAGYVVSSSPAFAAGLFAGDEIIAVDEEKTDASVFERQIERARGRRVKIHFFRGPRLLSGVLDLKSRPDSEFLGLLPKRIVPLQKSEG</sequence>
<dbReference type="AlphaFoldDB" id="A0A6I1EN53"/>
<protein>
    <submittedName>
        <fullName evidence="3">M61 family metallopeptidase</fullName>
    </submittedName>
</protein>
<dbReference type="InterPro" id="IPR036034">
    <property type="entry name" value="PDZ_sf"/>
</dbReference>
<dbReference type="Gene3D" id="1.10.390.10">
    <property type="entry name" value="Neutral Protease Domain 2"/>
    <property type="match status" value="1"/>
</dbReference>
<name>A0A6I1EN53_9BURK</name>
<dbReference type="InterPro" id="IPR027268">
    <property type="entry name" value="Peptidase_M4/M1_CTD_sf"/>
</dbReference>
<dbReference type="RefSeq" id="WP_152159088.1">
    <property type="nucleotide sequence ID" value="NZ_WEHX01000117.1"/>
</dbReference>
<evidence type="ECO:0000259" key="1">
    <source>
        <dbReference type="Pfam" id="PF05299"/>
    </source>
</evidence>
<gene>
    <name evidence="3" type="ORF">GBM95_10710</name>
</gene>
<organism evidence="3 4">
    <name type="scientific">Sutterella seckii</name>
    <dbReference type="NCBI Taxonomy" id="1944635"/>
    <lineage>
        <taxon>Bacteria</taxon>
        <taxon>Pseudomonadati</taxon>
        <taxon>Pseudomonadota</taxon>
        <taxon>Betaproteobacteria</taxon>
        <taxon>Burkholderiales</taxon>
        <taxon>Sutterellaceae</taxon>
        <taxon>Sutterella</taxon>
    </lineage>
</organism>
<evidence type="ECO:0000313" key="4">
    <source>
        <dbReference type="Proteomes" id="UP000430564"/>
    </source>
</evidence>
<evidence type="ECO:0000259" key="2">
    <source>
        <dbReference type="Pfam" id="PF17899"/>
    </source>
</evidence>
<accession>A0A6I1EN53</accession>